<comment type="function">
    <text evidence="2">Has kinase activity and phosphorylates inositol-1,3,4,5,6-pentakisphosphate (Ins(1,3,4,5,6)P5) to produce 1,2,3,4,5,6-hexakisphosphate (InsP6), also known as phytate.</text>
</comment>
<dbReference type="AlphaFoldDB" id="A0A9P4U6U9"/>
<keyword evidence="8 10" id="KW-0418">Kinase</keyword>
<evidence type="ECO:0000256" key="7">
    <source>
        <dbReference type="ARBA" id="ARBA00022741"/>
    </source>
</evidence>
<dbReference type="GO" id="GO:0005524">
    <property type="term" value="F:ATP binding"/>
    <property type="evidence" value="ECO:0007669"/>
    <property type="project" value="UniProtKB-KW"/>
</dbReference>
<keyword evidence="6 10" id="KW-0808">Transferase</keyword>
<reference evidence="12" key="1">
    <citation type="journal article" date="2020" name="Stud. Mycol.">
        <title>101 Dothideomycetes genomes: a test case for predicting lifestyles and emergence of pathogens.</title>
        <authorList>
            <person name="Haridas S."/>
            <person name="Albert R."/>
            <person name="Binder M."/>
            <person name="Bloem J."/>
            <person name="Labutti K."/>
            <person name="Salamov A."/>
            <person name="Andreopoulos B."/>
            <person name="Baker S."/>
            <person name="Barry K."/>
            <person name="Bills G."/>
            <person name="Bluhm B."/>
            <person name="Cannon C."/>
            <person name="Castanera R."/>
            <person name="Culley D."/>
            <person name="Daum C."/>
            <person name="Ezra D."/>
            <person name="Gonzalez J."/>
            <person name="Henrissat B."/>
            <person name="Kuo A."/>
            <person name="Liang C."/>
            <person name="Lipzen A."/>
            <person name="Lutzoni F."/>
            <person name="Magnuson J."/>
            <person name="Mondo S."/>
            <person name="Nolan M."/>
            <person name="Ohm R."/>
            <person name="Pangilinan J."/>
            <person name="Park H.-J."/>
            <person name="Ramirez L."/>
            <person name="Alfaro M."/>
            <person name="Sun H."/>
            <person name="Tritt A."/>
            <person name="Yoshinaga Y."/>
            <person name="Zwiers L.-H."/>
            <person name="Turgeon B."/>
            <person name="Goodwin S."/>
            <person name="Spatafora J."/>
            <person name="Crous P."/>
            <person name="Grigoriev I."/>
        </authorList>
    </citation>
    <scope>NUCLEOTIDE SEQUENCE</scope>
    <source>
        <strain evidence="12">CBS 690.94</strain>
    </source>
</reference>
<accession>A0A9P4U6U9</accession>
<evidence type="ECO:0000256" key="9">
    <source>
        <dbReference type="ARBA" id="ARBA00022840"/>
    </source>
</evidence>
<dbReference type="GO" id="GO:0005634">
    <property type="term" value="C:nucleus"/>
    <property type="evidence" value="ECO:0007669"/>
    <property type="project" value="TreeGrafter"/>
</dbReference>
<feature type="region of interest" description="Disordered" evidence="11">
    <location>
        <begin position="1"/>
        <end position="35"/>
    </location>
</feature>
<evidence type="ECO:0000256" key="10">
    <source>
        <dbReference type="RuleBase" id="RU364126"/>
    </source>
</evidence>
<organism evidence="12 13">
    <name type="scientific">Karstenula rhodostoma CBS 690.94</name>
    <dbReference type="NCBI Taxonomy" id="1392251"/>
    <lineage>
        <taxon>Eukaryota</taxon>
        <taxon>Fungi</taxon>
        <taxon>Dikarya</taxon>
        <taxon>Ascomycota</taxon>
        <taxon>Pezizomycotina</taxon>
        <taxon>Dothideomycetes</taxon>
        <taxon>Pleosporomycetidae</taxon>
        <taxon>Pleosporales</taxon>
        <taxon>Massarineae</taxon>
        <taxon>Didymosphaeriaceae</taxon>
        <taxon>Karstenula</taxon>
    </lineage>
</organism>
<comment type="domain">
    <text evidence="10">The EXKPK motif is conserved in inositol-pentakisphosphate 2-kinases of both family 1 and 2.</text>
</comment>
<evidence type="ECO:0000256" key="5">
    <source>
        <dbReference type="ARBA" id="ARBA00014846"/>
    </source>
</evidence>
<keyword evidence="7 10" id="KW-0547">Nucleotide-binding</keyword>
<dbReference type="Proteomes" id="UP000799764">
    <property type="component" value="Unassembled WGS sequence"/>
</dbReference>
<feature type="compositionally biased region" description="Polar residues" evidence="11">
    <location>
        <begin position="1"/>
        <end position="15"/>
    </location>
</feature>
<evidence type="ECO:0000313" key="12">
    <source>
        <dbReference type="EMBL" id="KAF2438518.1"/>
    </source>
</evidence>
<dbReference type="EMBL" id="MU001512">
    <property type="protein sequence ID" value="KAF2438518.1"/>
    <property type="molecule type" value="Genomic_DNA"/>
</dbReference>
<comment type="catalytic activity">
    <reaction evidence="1 10">
        <text>1D-myo-inositol 1,3,4,5,6-pentakisphosphate + ATP = 1D-myo-inositol hexakisphosphate + ADP + H(+)</text>
        <dbReference type="Rhea" id="RHEA:20313"/>
        <dbReference type="ChEBI" id="CHEBI:15378"/>
        <dbReference type="ChEBI" id="CHEBI:30616"/>
        <dbReference type="ChEBI" id="CHEBI:57733"/>
        <dbReference type="ChEBI" id="CHEBI:58130"/>
        <dbReference type="ChEBI" id="CHEBI:456216"/>
        <dbReference type="EC" id="2.7.1.158"/>
    </reaction>
</comment>
<dbReference type="GO" id="GO:0032958">
    <property type="term" value="P:inositol phosphate biosynthetic process"/>
    <property type="evidence" value="ECO:0007669"/>
    <property type="project" value="TreeGrafter"/>
</dbReference>
<comment type="function">
    <text evidence="10">Phosphorylates Ins(1,3,4,5,6)P5 at position 2 to form Ins(1,2,3,4,5,6)P6 (InsP6 or phytate).</text>
</comment>
<evidence type="ECO:0000256" key="2">
    <source>
        <dbReference type="ARBA" id="ARBA00003979"/>
    </source>
</evidence>
<dbReference type="Pfam" id="PF06090">
    <property type="entry name" value="Ins_P5_2-kin"/>
    <property type="match status" value="1"/>
</dbReference>
<evidence type="ECO:0000256" key="6">
    <source>
        <dbReference type="ARBA" id="ARBA00022679"/>
    </source>
</evidence>
<gene>
    <name evidence="12" type="ORF">P171DRAFT_436984</name>
</gene>
<feature type="compositionally biased region" description="Low complexity" evidence="11">
    <location>
        <begin position="16"/>
        <end position="32"/>
    </location>
</feature>
<evidence type="ECO:0000256" key="3">
    <source>
        <dbReference type="ARBA" id="ARBA00008305"/>
    </source>
</evidence>
<protein>
    <recommendedName>
        <fullName evidence="5 10">Inositol-pentakisphosphate 2-kinase</fullName>
        <ecNumber evidence="4 10">2.7.1.158</ecNumber>
    </recommendedName>
</protein>
<proteinExistence type="inferred from homology"/>
<keyword evidence="9 10" id="KW-0067">ATP-binding</keyword>
<dbReference type="InterPro" id="IPR043001">
    <property type="entry name" value="IP5_2-K_N_lobe"/>
</dbReference>
<evidence type="ECO:0000313" key="13">
    <source>
        <dbReference type="Proteomes" id="UP000799764"/>
    </source>
</evidence>
<dbReference type="PANTHER" id="PTHR14456:SF2">
    <property type="entry name" value="INOSITOL-PENTAKISPHOSPHATE 2-KINASE"/>
    <property type="match status" value="1"/>
</dbReference>
<evidence type="ECO:0000256" key="1">
    <source>
        <dbReference type="ARBA" id="ARBA00001774"/>
    </source>
</evidence>
<evidence type="ECO:0000256" key="4">
    <source>
        <dbReference type="ARBA" id="ARBA00012023"/>
    </source>
</evidence>
<evidence type="ECO:0000256" key="8">
    <source>
        <dbReference type="ARBA" id="ARBA00022777"/>
    </source>
</evidence>
<sequence>MDSEEPQQGLSANENSDATSEAAQESASASPSLHEPRIRCRPISYQDIGETSNSVRFEFLAEGAANAVFRVVPYSSRGGEKSFVFVDDQGNILDKEKLAKKVLRMSKGRPKTLKYEEIMEGFETEVKPLFRKTEPSQERAPGRSTATNLSINESFEEFIMTHEGVAIAPEAIKALIAELHTHCPNNRHIEPHHLEERGILLPDMSSVPGSVTTIEIKPKWLLQSPNAPRDAYRCRTCALQTSRQSEKPYEGPWICPLALVAGNKAAIEPYIRYRSLRTLNERPDKNVMQPPSNDAVEAIVQRAVPYLITGPGHKILQHIRYLQGQLDPEGVLCRPMSSKKEDRLRLAMTLRDCSLFIRIPWADQNAPIDAKLGDLDFKSPGKMRDWFKKEEGLLHGGWYVNLESGMDECWIAQGWKKYVPHHF</sequence>
<comment type="caution">
    <text evidence="12">The sequence shown here is derived from an EMBL/GenBank/DDBJ whole genome shotgun (WGS) entry which is preliminary data.</text>
</comment>
<dbReference type="GO" id="GO:0035299">
    <property type="term" value="F:inositol-1,3,4,5,6-pentakisphosphate 2-kinase activity"/>
    <property type="evidence" value="ECO:0007669"/>
    <property type="project" value="UniProtKB-EC"/>
</dbReference>
<dbReference type="PANTHER" id="PTHR14456">
    <property type="entry name" value="INOSITOL POLYPHOSPHATE KINASE 1"/>
    <property type="match status" value="1"/>
</dbReference>
<evidence type="ECO:0000256" key="11">
    <source>
        <dbReference type="SAM" id="MobiDB-lite"/>
    </source>
</evidence>
<dbReference type="OrthoDB" id="272370at2759"/>
<dbReference type="InterPro" id="IPR009286">
    <property type="entry name" value="Ins_P5_2-kin"/>
</dbReference>
<name>A0A9P4U6U9_9PLEO</name>
<dbReference type="EC" id="2.7.1.158" evidence="4 10"/>
<keyword evidence="13" id="KW-1185">Reference proteome</keyword>
<dbReference type="Gene3D" id="3.30.200.110">
    <property type="entry name" value="Inositol-pentakisphosphate 2-kinase, N-lobe"/>
    <property type="match status" value="1"/>
</dbReference>
<comment type="similarity">
    <text evidence="3">Belongs to the IPK1 type 1 family.</text>
</comment>